<reference evidence="3" key="1">
    <citation type="submission" date="2016-10" db="EMBL/GenBank/DDBJ databases">
        <authorList>
            <person name="Varghese N."/>
            <person name="Submissions S."/>
        </authorList>
    </citation>
    <scope>NUCLEOTIDE SEQUENCE [LARGE SCALE GENOMIC DNA]</scope>
    <source>
        <strain evidence="3">8N4</strain>
    </source>
</reference>
<evidence type="ECO:0000313" key="2">
    <source>
        <dbReference type="EMBL" id="SEQ14479.1"/>
    </source>
</evidence>
<dbReference type="AlphaFoldDB" id="A0A1H9DM24"/>
<feature type="chain" id="PRO_5017288228" description="Lipoprotein" evidence="1">
    <location>
        <begin position="18"/>
        <end position="121"/>
    </location>
</feature>
<proteinExistence type="predicted"/>
<dbReference type="Proteomes" id="UP000242515">
    <property type="component" value="Unassembled WGS sequence"/>
</dbReference>
<gene>
    <name evidence="2" type="ORF">SAMN05216522_101335</name>
</gene>
<protein>
    <recommendedName>
        <fullName evidence="4">Lipoprotein</fullName>
    </recommendedName>
</protein>
<feature type="signal peptide" evidence="1">
    <location>
        <begin position="1"/>
        <end position="17"/>
    </location>
</feature>
<evidence type="ECO:0000256" key="1">
    <source>
        <dbReference type="SAM" id="SignalP"/>
    </source>
</evidence>
<accession>A0A1H9DM24</accession>
<dbReference type="RefSeq" id="WP_092671769.1">
    <property type="nucleotide sequence ID" value="NZ_FOGC01000001.1"/>
</dbReference>
<keyword evidence="3" id="KW-1185">Reference proteome</keyword>
<dbReference type="PROSITE" id="PS51257">
    <property type="entry name" value="PROKAR_LIPOPROTEIN"/>
    <property type="match status" value="1"/>
</dbReference>
<dbReference type="EMBL" id="FOGC01000001">
    <property type="protein sequence ID" value="SEQ14479.1"/>
    <property type="molecule type" value="Genomic_DNA"/>
</dbReference>
<sequence>MPSCRFVLLTLSVCLLAACDDSSKAQPREVAAKEATQNTSSEKVENFQKQNVNDKSTIQAMILEGANKKLPILIDKATLLTEVSAKSNTFIYHYDVKGIPVSVINRLLAGKYEESDTGSIL</sequence>
<evidence type="ECO:0000313" key="3">
    <source>
        <dbReference type="Proteomes" id="UP000242515"/>
    </source>
</evidence>
<name>A0A1H9DM24_9GAMM</name>
<evidence type="ECO:0008006" key="4">
    <source>
        <dbReference type="Google" id="ProtNLM"/>
    </source>
</evidence>
<dbReference type="OrthoDB" id="6458274at2"/>
<organism evidence="2 3">
    <name type="scientific">Rosenbergiella nectarea</name>
    <dbReference type="NCBI Taxonomy" id="988801"/>
    <lineage>
        <taxon>Bacteria</taxon>
        <taxon>Pseudomonadati</taxon>
        <taxon>Pseudomonadota</taxon>
        <taxon>Gammaproteobacteria</taxon>
        <taxon>Enterobacterales</taxon>
        <taxon>Erwiniaceae</taxon>
        <taxon>Rosenbergiella</taxon>
    </lineage>
</organism>
<keyword evidence="1" id="KW-0732">Signal</keyword>